<protein>
    <submittedName>
        <fullName evidence="2">Uncharacterized protein</fullName>
    </submittedName>
</protein>
<accession>A0A0J6IB92</accession>
<dbReference type="Proteomes" id="UP000054567">
    <property type="component" value="Unassembled WGS sequence"/>
</dbReference>
<dbReference type="EMBL" id="DS268111">
    <property type="protein sequence ID" value="KMM68917.1"/>
    <property type="molecule type" value="Genomic_DNA"/>
</dbReference>
<reference evidence="3" key="2">
    <citation type="journal article" date="2009" name="Genome Res.">
        <title>Comparative genomic analyses of the human fungal pathogens Coccidioides and their relatives.</title>
        <authorList>
            <person name="Sharpton T.J."/>
            <person name="Stajich J.E."/>
            <person name="Rounsley S.D."/>
            <person name="Gardner M.J."/>
            <person name="Wortman J.R."/>
            <person name="Jordar V.S."/>
            <person name="Maiti R."/>
            <person name="Kodira C.D."/>
            <person name="Neafsey D.E."/>
            <person name="Zeng Q."/>
            <person name="Hung C.-Y."/>
            <person name="McMahan C."/>
            <person name="Muszewska A."/>
            <person name="Grynberg M."/>
            <person name="Mandel M.A."/>
            <person name="Kellner E.M."/>
            <person name="Barker B.M."/>
            <person name="Galgiani J.N."/>
            <person name="Orbach M.J."/>
            <person name="Kirkland T.N."/>
            <person name="Cole G.T."/>
            <person name="Henn M.R."/>
            <person name="Birren B.W."/>
            <person name="Taylor J.W."/>
        </authorList>
    </citation>
    <scope>NUCLEOTIDE SEQUENCE [LARGE SCALE GENOMIC DNA]</scope>
    <source>
        <strain evidence="3">RMSCC 3488</strain>
    </source>
</reference>
<sequence length="123" mass="13179">MSQASMQVRIRTDKTALLKAKKRPLKSILVCNSSHGAFEVPNPGGESQFSPTATFEEKPTSTTELLDAEQKLWSHGLLPALESPRSRACVARTHPSSPGQRARRPSLSMAAGAALGRSSVVLI</sequence>
<evidence type="ECO:0000313" key="2">
    <source>
        <dbReference type="EMBL" id="KMM68917.1"/>
    </source>
</evidence>
<reference evidence="3" key="3">
    <citation type="journal article" date="2010" name="Genome Res.">
        <title>Population genomic sequencing of Coccidioides fungi reveals recent hybridization and transposon control.</title>
        <authorList>
            <person name="Neafsey D.E."/>
            <person name="Barker B.M."/>
            <person name="Sharpton T.J."/>
            <person name="Stajich J.E."/>
            <person name="Park D.J."/>
            <person name="Whiston E."/>
            <person name="Hung C.-Y."/>
            <person name="McMahan C."/>
            <person name="White J."/>
            <person name="Sykes S."/>
            <person name="Heiman D."/>
            <person name="Young S."/>
            <person name="Zeng Q."/>
            <person name="Abouelleil A."/>
            <person name="Aftuck L."/>
            <person name="Bessette D."/>
            <person name="Brown A."/>
            <person name="FitzGerald M."/>
            <person name="Lui A."/>
            <person name="Macdonald J.P."/>
            <person name="Priest M."/>
            <person name="Orbach M.J."/>
            <person name="Galgiani J.N."/>
            <person name="Kirkland T.N."/>
            <person name="Cole G.T."/>
            <person name="Birren B.W."/>
            <person name="Henn M.R."/>
            <person name="Taylor J.W."/>
            <person name="Rounsley S.D."/>
        </authorList>
    </citation>
    <scope>NUCLEOTIDE SEQUENCE [LARGE SCALE GENOMIC DNA]</scope>
    <source>
        <strain evidence="3">RMSCC 3488</strain>
    </source>
</reference>
<dbReference type="AlphaFoldDB" id="A0A0J6IB92"/>
<organism evidence="2 3">
    <name type="scientific">Coccidioides posadasii RMSCC 3488</name>
    <dbReference type="NCBI Taxonomy" id="454284"/>
    <lineage>
        <taxon>Eukaryota</taxon>
        <taxon>Fungi</taxon>
        <taxon>Dikarya</taxon>
        <taxon>Ascomycota</taxon>
        <taxon>Pezizomycotina</taxon>
        <taxon>Eurotiomycetes</taxon>
        <taxon>Eurotiomycetidae</taxon>
        <taxon>Onygenales</taxon>
        <taxon>Onygenaceae</taxon>
        <taxon>Coccidioides</taxon>
    </lineage>
</organism>
<name>A0A0J6IB92_COCPO</name>
<reference evidence="2 3" key="1">
    <citation type="submission" date="2007-06" db="EMBL/GenBank/DDBJ databases">
        <title>The Genome Sequence of Coccidioides posadasii RMSCC_3488.</title>
        <authorList>
            <consortium name="Coccidioides Genome Resources Consortium"/>
            <consortium name="The Broad Institute Genome Sequencing Platform"/>
            <person name="Henn M.R."/>
            <person name="Sykes S."/>
            <person name="Young S."/>
            <person name="Jaffe D."/>
            <person name="Berlin A."/>
            <person name="Alvarez P."/>
            <person name="Butler J."/>
            <person name="Gnerre S."/>
            <person name="Grabherr M."/>
            <person name="Mauceli E."/>
            <person name="Brockman W."/>
            <person name="Kodira C."/>
            <person name="Alvarado L."/>
            <person name="Zeng Q."/>
            <person name="Crawford M."/>
            <person name="Antoine C."/>
            <person name="Devon K."/>
            <person name="Galgiani J."/>
            <person name="Orsborn K."/>
            <person name="Lewis M.L."/>
            <person name="Nusbaum C."/>
            <person name="Galagan J."/>
            <person name="Birren B."/>
        </authorList>
    </citation>
    <scope>NUCLEOTIDE SEQUENCE [LARGE SCALE GENOMIC DNA]</scope>
    <source>
        <strain evidence="2 3">RMSCC 3488</strain>
    </source>
</reference>
<dbReference type="VEuPathDB" id="FungiDB:CPAG_05240"/>
<gene>
    <name evidence="2" type="ORF">CPAG_05240</name>
</gene>
<feature type="region of interest" description="Disordered" evidence="1">
    <location>
        <begin position="90"/>
        <end position="110"/>
    </location>
</feature>
<evidence type="ECO:0000256" key="1">
    <source>
        <dbReference type="SAM" id="MobiDB-lite"/>
    </source>
</evidence>
<proteinExistence type="predicted"/>
<evidence type="ECO:0000313" key="3">
    <source>
        <dbReference type="Proteomes" id="UP000054567"/>
    </source>
</evidence>